<dbReference type="EMBL" id="LT960612">
    <property type="protein sequence ID" value="SON52679.1"/>
    <property type="molecule type" value="Genomic_DNA"/>
</dbReference>
<protein>
    <submittedName>
        <fullName evidence="2">Uncharacterized protein</fullName>
    </submittedName>
</protein>
<evidence type="ECO:0000256" key="1">
    <source>
        <dbReference type="SAM" id="SignalP"/>
    </source>
</evidence>
<name>A0A2N8ZL99_9VIBR</name>
<dbReference type="AlphaFoldDB" id="A0A2N8ZL99"/>
<dbReference type="RefSeq" id="WP_102524872.1">
    <property type="nucleotide sequence ID" value="NZ_LT960612.1"/>
</dbReference>
<dbReference type="OrthoDB" id="5879886at2"/>
<feature type="chain" id="PRO_5014970808" evidence="1">
    <location>
        <begin position="20"/>
        <end position="134"/>
    </location>
</feature>
<evidence type="ECO:0000313" key="2">
    <source>
        <dbReference type="EMBL" id="SON52679.1"/>
    </source>
</evidence>
<keyword evidence="1" id="KW-0732">Signal</keyword>
<sequence>MKALKSIFFIALFCTVAFAAWLLMPAQSTLEKQVLDAPFSDAPFKMVGFRSISTDPEVDPMYHYYVTTDDTKISDIDPFLITTDPFVRLTGNEEHTLTITVNGKITQYKNDLWLELPDGKLHHWYVSAIAGYVR</sequence>
<dbReference type="KEGG" id="vta:B1068"/>
<organism evidence="2 3">
    <name type="scientific">Vibrio tapetis subsp. tapetis</name>
    <dbReference type="NCBI Taxonomy" id="1671868"/>
    <lineage>
        <taxon>Bacteria</taxon>
        <taxon>Pseudomonadati</taxon>
        <taxon>Pseudomonadota</taxon>
        <taxon>Gammaproteobacteria</taxon>
        <taxon>Vibrionales</taxon>
        <taxon>Vibrionaceae</taxon>
        <taxon>Vibrio</taxon>
    </lineage>
</organism>
<gene>
    <name evidence="2" type="ORF">VTAP4600_B1068</name>
</gene>
<feature type="signal peptide" evidence="1">
    <location>
        <begin position="1"/>
        <end position="19"/>
    </location>
</feature>
<evidence type="ECO:0000313" key="3">
    <source>
        <dbReference type="Proteomes" id="UP000235828"/>
    </source>
</evidence>
<proteinExistence type="predicted"/>
<keyword evidence="3" id="KW-1185">Reference proteome</keyword>
<dbReference type="Proteomes" id="UP000235828">
    <property type="component" value="Chromosome B"/>
</dbReference>
<accession>A0A2N8ZL99</accession>
<reference evidence="2 3" key="1">
    <citation type="submission" date="2017-10" db="EMBL/GenBank/DDBJ databases">
        <authorList>
            <person name="Banno H."/>
            <person name="Chua N.-H."/>
        </authorList>
    </citation>
    <scope>NUCLEOTIDE SEQUENCE [LARGE SCALE GENOMIC DNA]</scope>
    <source>
        <strain evidence="2">Vibrio tapetis CECT4600</strain>
    </source>
</reference>